<evidence type="ECO:0000259" key="1">
    <source>
        <dbReference type="PROSITE" id="PS51269"/>
    </source>
</evidence>
<dbReference type="Proteomes" id="UP000694865">
    <property type="component" value="Unplaced"/>
</dbReference>
<organism evidence="2 3">
    <name type="scientific">Saccoglossus kowalevskii</name>
    <name type="common">Acorn worm</name>
    <dbReference type="NCBI Taxonomy" id="10224"/>
    <lineage>
        <taxon>Eukaryota</taxon>
        <taxon>Metazoa</taxon>
        <taxon>Hemichordata</taxon>
        <taxon>Enteropneusta</taxon>
        <taxon>Harrimaniidae</taxon>
        <taxon>Saccoglossus</taxon>
    </lineage>
</organism>
<dbReference type="PANTHER" id="PTHR15857">
    <property type="entry name" value="COMM DOMAIN CONTAINING PROTEIN 2"/>
    <property type="match status" value="1"/>
</dbReference>
<dbReference type="CDD" id="cd04750">
    <property type="entry name" value="Commd2"/>
    <property type="match status" value="1"/>
</dbReference>
<evidence type="ECO:0000313" key="3">
    <source>
        <dbReference type="RefSeq" id="XP_006823291.1"/>
    </source>
</evidence>
<dbReference type="PROSITE" id="PS51269">
    <property type="entry name" value="COMM"/>
    <property type="match status" value="1"/>
</dbReference>
<dbReference type="InterPro" id="IPR017920">
    <property type="entry name" value="COMM"/>
</dbReference>
<dbReference type="Pfam" id="PF07258">
    <property type="entry name" value="COMM_domain"/>
    <property type="match status" value="1"/>
</dbReference>
<name>A0ABM0MTF0_SACKO</name>
<sequence length="200" mass="23366">MLLLLEDEHKEHLEFLTSVDLEVVKEFCRIAMEFIRKGPNLKVYHTAAQKLDVNAEAVQHVVEGLMYLLTECAKLMISEIDFQDSIMTLGFQEDLKQQLVQFYLENRKEIRAILCKMSMDLPHYHNLEWRLDVQLASRSLRHHITPIVTMKLHTGDCETKEVTVLQTDAVNLLHLTQTLQQALDEMKSSHCRRIVRNINK</sequence>
<proteinExistence type="predicted"/>
<dbReference type="Pfam" id="PF21672">
    <property type="entry name" value="COMM_HN"/>
    <property type="match status" value="1"/>
</dbReference>
<dbReference type="GeneID" id="100374894"/>
<evidence type="ECO:0000313" key="2">
    <source>
        <dbReference type="Proteomes" id="UP000694865"/>
    </source>
</evidence>
<dbReference type="RefSeq" id="XP_006823291.1">
    <property type="nucleotide sequence ID" value="XM_006823228.1"/>
</dbReference>
<protein>
    <submittedName>
        <fullName evidence="3">COMM domain-containing protein 2-like</fullName>
    </submittedName>
</protein>
<feature type="domain" description="COMM" evidence="1">
    <location>
        <begin position="123"/>
        <end position="190"/>
    </location>
</feature>
<keyword evidence="2" id="KW-1185">Reference proteome</keyword>
<gene>
    <name evidence="3" type="primary">LOC100374894</name>
</gene>
<accession>A0ABM0MTF0</accession>
<reference evidence="3" key="1">
    <citation type="submission" date="2025-08" db="UniProtKB">
        <authorList>
            <consortium name="RefSeq"/>
        </authorList>
    </citation>
    <scope>IDENTIFICATION</scope>
    <source>
        <tissue evidence="3">Testes</tissue>
    </source>
</reference>
<dbReference type="InterPro" id="IPR037354">
    <property type="entry name" value="Commd2"/>
</dbReference>
<dbReference type="PANTHER" id="PTHR15857:SF0">
    <property type="entry name" value="COMM DOMAIN-CONTAINING PROTEIN 2"/>
    <property type="match status" value="1"/>
</dbReference>